<organism evidence="13 14">
    <name type="scientific">Amycolatopsis xylanica</name>
    <dbReference type="NCBI Taxonomy" id="589385"/>
    <lineage>
        <taxon>Bacteria</taxon>
        <taxon>Bacillati</taxon>
        <taxon>Actinomycetota</taxon>
        <taxon>Actinomycetes</taxon>
        <taxon>Pseudonocardiales</taxon>
        <taxon>Pseudonocardiaceae</taxon>
        <taxon>Amycolatopsis</taxon>
    </lineage>
</organism>
<evidence type="ECO:0000256" key="4">
    <source>
        <dbReference type="ARBA" id="ARBA00012568"/>
    </source>
</evidence>
<dbReference type="Pfam" id="PF08386">
    <property type="entry name" value="Abhydrolase_4"/>
    <property type="match status" value="1"/>
</dbReference>
<sequence length="460" mass="48601">MRSKLLVLAGAIALSAGLVTPAVAAGPRLEDAHACAHDAKFTCSTLTVPLDYRGHRPGTLKLQVATANNVDAPKGVLLFLTGGPGQPGAPFTTKISGRMPEVFKDYRLVMIDQRGTGTNAIDCPQLQAQVGSSDIEPPTREAVAECARILGDTAQFYGSDSTTADLDRLRQAVGARKIVVDGVSYGSLTAARYAIAHPGNVSKVILDSVLPHHATAKDSLYLTSLKAHARVLRDACAAAPACGFDPAEDLAWLVKNRDTAAGVALFDMIVTYEFVDPSYRDPSVMGTDLISALHSARAGDTANLDSLLRNLASGGDAVTDFSSGLHAATLCADQRFPWGNAATPNFIRPALLKIAEKRLTTGDTWPFSPAVATGQGFIQTCLNWPAERPSSNPAGKLPDVPTLLLNGDHDLSTPMEWAFEEAKVAPQGKVVIVKGASHSIQNREQGHAGRDAVAEFLSIH</sequence>
<reference evidence="13 14" key="1">
    <citation type="submission" date="2016-10" db="EMBL/GenBank/DDBJ databases">
        <authorList>
            <person name="de Groot N.N."/>
        </authorList>
    </citation>
    <scope>NUCLEOTIDE SEQUENCE [LARGE SCALE GENOMIC DNA]</scope>
    <source>
        <strain evidence="13 14">CPCC 202699</strain>
    </source>
</reference>
<evidence type="ECO:0000259" key="12">
    <source>
        <dbReference type="Pfam" id="PF08386"/>
    </source>
</evidence>
<keyword evidence="6" id="KW-0963">Cytoplasm</keyword>
<dbReference type="InterPro" id="IPR000073">
    <property type="entry name" value="AB_hydrolase_1"/>
</dbReference>
<dbReference type="STRING" id="589385.SAMN05421504_1021069"/>
<name>A0A1H3AUS2_9PSEU</name>
<evidence type="ECO:0000256" key="8">
    <source>
        <dbReference type="ARBA" id="ARBA00022801"/>
    </source>
</evidence>
<evidence type="ECO:0000313" key="13">
    <source>
        <dbReference type="EMBL" id="SDX33417.1"/>
    </source>
</evidence>
<evidence type="ECO:0000259" key="11">
    <source>
        <dbReference type="Pfam" id="PF00561"/>
    </source>
</evidence>
<gene>
    <name evidence="13" type="ORF">SAMN05421504_1021069</name>
</gene>
<protein>
    <recommendedName>
        <fullName evidence="4">prolyl aminopeptidase</fullName>
        <ecNumber evidence="4">3.4.11.5</ecNumber>
    </recommendedName>
    <alternativeName>
        <fullName evidence="9">Prolyl aminopeptidase</fullName>
    </alternativeName>
</protein>
<dbReference type="EC" id="3.4.11.5" evidence="4"/>
<proteinExistence type="inferred from homology"/>
<evidence type="ECO:0000256" key="2">
    <source>
        <dbReference type="ARBA" id="ARBA00004496"/>
    </source>
</evidence>
<comment type="subcellular location">
    <subcellularLocation>
        <location evidence="2">Cytoplasm</location>
    </subcellularLocation>
</comment>
<dbReference type="GO" id="GO:0005737">
    <property type="term" value="C:cytoplasm"/>
    <property type="evidence" value="ECO:0007669"/>
    <property type="project" value="UniProtKB-SubCell"/>
</dbReference>
<dbReference type="EMBL" id="FNON01000002">
    <property type="protein sequence ID" value="SDX33417.1"/>
    <property type="molecule type" value="Genomic_DNA"/>
</dbReference>
<comment type="similarity">
    <text evidence="3">Belongs to the peptidase S33 family.</text>
</comment>
<keyword evidence="10" id="KW-0732">Signal</keyword>
<dbReference type="OrthoDB" id="9796770at2"/>
<feature type="domain" description="AB hydrolase-1" evidence="11">
    <location>
        <begin position="76"/>
        <end position="218"/>
    </location>
</feature>
<dbReference type="InterPro" id="IPR005944">
    <property type="entry name" value="Pro_iminopeptidase"/>
</dbReference>
<evidence type="ECO:0000313" key="14">
    <source>
        <dbReference type="Proteomes" id="UP000199515"/>
    </source>
</evidence>
<dbReference type="RefSeq" id="WP_091288878.1">
    <property type="nucleotide sequence ID" value="NZ_FNON01000002.1"/>
</dbReference>
<dbReference type="Proteomes" id="UP000199515">
    <property type="component" value="Unassembled WGS sequence"/>
</dbReference>
<evidence type="ECO:0000256" key="1">
    <source>
        <dbReference type="ARBA" id="ARBA00001585"/>
    </source>
</evidence>
<evidence type="ECO:0000256" key="10">
    <source>
        <dbReference type="SAM" id="SignalP"/>
    </source>
</evidence>
<evidence type="ECO:0000256" key="9">
    <source>
        <dbReference type="ARBA" id="ARBA00029605"/>
    </source>
</evidence>
<evidence type="ECO:0000256" key="5">
    <source>
        <dbReference type="ARBA" id="ARBA00022438"/>
    </source>
</evidence>
<keyword evidence="14" id="KW-1185">Reference proteome</keyword>
<dbReference type="InterPro" id="IPR002410">
    <property type="entry name" value="Peptidase_S33"/>
</dbReference>
<dbReference type="Pfam" id="PF00561">
    <property type="entry name" value="Abhydrolase_1"/>
    <property type="match status" value="1"/>
</dbReference>
<comment type="catalytic activity">
    <reaction evidence="1">
        <text>Release of N-terminal proline from a peptide.</text>
        <dbReference type="EC" id="3.4.11.5"/>
    </reaction>
</comment>
<dbReference type="InterPro" id="IPR013595">
    <property type="entry name" value="Pept_S33_TAP-like_C"/>
</dbReference>
<keyword evidence="8 13" id="KW-0378">Hydrolase</keyword>
<keyword evidence="5" id="KW-0031">Aminopeptidase</keyword>
<dbReference type="InterPro" id="IPR029058">
    <property type="entry name" value="AB_hydrolase_fold"/>
</dbReference>
<dbReference type="PANTHER" id="PTHR43722:SF1">
    <property type="entry name" value="PROLINE IMINOPEPTIDASE"/>
    <property type="match status" value="1"/>
</dbReference>
<dbReference type="GO" id="GO:0006508">
    <property type="term" value="P:proteolysis"/>
    <property type="evidence" value="ECO:0007669"/>
    <property type="project" value="UniProtKB-KW"/>
</dbReference>
<keyword evidence="7" id="KW-0645">Protease</keyword>
<dbReference type="SUPFAM" id="SSF53474">
    <property type="entry name" value="alpha/beta-Hydrolases"/>
    <property type="match status" value="1"/>
</dbReference>
<accession>A0A1H3AUS2</accession>
<feature type="signal peptide" evidence="10">
    <location>
        <begin position="1"/>
        <end position="24"/>
    </location>
</feature>
<dbReference type="AlphaFoldDB" id="A0A1H3AUS2"/>
<evidence type="ECO:0000256" key="3">
    <source>
        <dbReference type="ARBA" id="ARBA00010088"/>
    </source>
</evidence>
<dbReference type="GO" id="GO:0004177">
    <property type="term" value="F:aminopeptidase activity"/>
    <property type="evidence" value="ECO:0007669"/>
    <property type="project" value="UniProtKB-KW"/>
</dbReference>
<dbReference type="Gene3D" id="3.40.50.1820">
    <property type="entry name" value="alpha/beta hydrolase"/>
    <property type="match status" value="1"/>
</dbReference>
<dbReference type="PRINTS" id="PR00793">
    <property type="entry name" value="PROAMNOPTASE"/>
</dbReference>
<feature type="chain" id="PRO_5011736618" description="prolyl aminopeptidase" evidence="10">
    <location>
        <begin position="25"/>
        <end position="460"/>
    </location>
</feature>
<evidence type="ECO:0000256" key="6">
    <source>
        <dbReference type="ARBA" id="ARBA00022490"/>
    </source>
</evidence>
<dbReference type="PANTHER" id="PTHR43722">
    <property type="entry name" value="PROLINE IMINOPEPTIDASE"/>
    <property type="match status" value="1"/>
</dbReference>
<evidence type="ECO:0000256" key="7">
    <source>
        <dbReference type="ARBA" id="ARBA00022670"/>
    </source>
</evidence>
<feature type="domain" description="Peptidase S33 tripeptidyl aminopeptidase-like C-terminal" evidence="12">
    <location>
        <begin position="379"/>
        <end position="457"/>
    </location>
</feature>